<keyword evidence="1" id="KW-0472">Membrane</keyword>
<comment type="caution">
    <text evidence="2">The sequence shown here is derived from an EMBL/GenBank/DDBJ whole genome shotgun (WGS) entry which is preliminary data.</text>
</comment>
<accession>A0A8G2FI99</accession>
<feature type="transmembrane region" description="Helical" evidence="1">
    <location>
        <begin position="313"/>
        <end position="331"/>
    </location>
</feature>
<sequence length="419" mass="47264">MSKVLIQLLLIVAGSAINFGLPVLFGIEEYGRFLKSAVLVLIVHRVIDILNEPLLSVSSKDEIFLYAVANSLLLLFLVGGGRLFFNFEIDFFLLFPLLLSGCYSIFLFRSEKLSALKGYLLCYLTIFAFLALFVKGGGQISVSRYLQVLSYVSVGVSLIFIEAPTSCKIDMQMFFTCLKRFPIGLGVGLSTLFFSYLLIWASKSYLADSELSGLKILFAGLQASLMLYPMSMKHVQQSFLKNKSSSLLPQLLFSMIYFLLISIVLTLLDFFARRYFFLNLPKAFFMFLLPAIPVFFLVILLERFLITRNQMKLLAITSAAFFLPTCSYVFIESVPLSGLLRMSYYLLVCYGGVLTLYAARFCEEKKGLLSLVGITLLILSGTYGSTGFTTLISYIFLVVFLALFLKNKFYFSFKMLLKK</sequence>
<evidence type="ECO:0000256" key="1">
    <source>
        <dbReference type="SAM" id="Phobius"/>
    </source>
</evidence>
<feature type="transmembrane region" description="Helical" evidence="1">
    <location>
        <begin position="120"/>
        <end position="138"/>
    </location>
</feature>
<protein>
    <submittedName>
        <fullName evidence="2">Uncharacterized protein</fullName>
    </submittedName>
</protein>
<evidence type="ECO:0000313" key="3">
    <source>
        <dbReference type="Proteomes" id="UP000184001"/>
    </source>
</evidence>
<feature type="transmembrane region" description="Helical" evidence="1">
    <location>
        <begin position="91"/>
        <end position="108"/>
    </location>
</feature>
<name>A0A8G2FI99_9BACT</name>
<keyword evidence="1" id="KW-0812">Transmembrane</keyword>
<feature type="transmembrane region" description="Helical" evidence="1">
    <location>
        <begin position="368"/>
        <end position="385"/>
    </location>
</feature>
<keyword evidence="1" id="KW-1133">Transmembrane helix</keyword>
<feature type="transmembrane region" description="Helical" evidence="1">
    <location>
        <begin position="283"/>
        <end position="301"/>
    </location>
</feature>
<feature type="transmembrane region" description="Helical" evidence="1">
    <location>
        <begin position="144"/>
        <end position="161"/>
    </location>
</feature>
<dbReference type="Proteomes" id="UP000184001">
    <property type="component" value="Unassembled WGS sequence"/>
</dbReference>
<feature type="transmembrane region" description="Helical" evidence="1">
    <location>
        <begin position="213"/>
        <end position="230"/>
    </location>
</feature>
<dbReference type="RefSeq" id="WP_020000156.1">
    <property type="nucleotide sequence ID" value="NZ_CP192219.1"/>
</dbReference>
<proteinExistence type="predicted"/>
<feature type="transmembrane region" description="Helical" evidence="1">
    <location>
        <begin position="63"/>
        <end position="85"/>
    </location>
</feature>
<feature type="transmembrane region" description="Helical" evidence="1">
    <location>
        <begin position="181"/>
        <end position="201"/>
    </location>
</feature>
<dbReference type="EMBL" id="FQZR01000004">
    <property type="protein sequence ID" value="SHJ29059.1"/>
    <property type="molecule type" value="Genomic_DNA"/>
</dbReference>
<organism evidence="2 3">
    <name type="scientific">Halodesulfovibrio aestuarii</name>
    <dbReference type="NCBI Taxonomy" id="126333"/>
    <lineage>
        <taxon>Bacteria</taxon>
        <taxon>Pseudomonadati</taxon>
        <taxon>Thermodesulfobacteriota</taxon>
        <taxon>Desulfovibrionia</taxon>
        <taxon>Desulfovibrionales</taxon>
        <taxon>Desulfovibrionaceae</taxon>
        <taxon>Halodesulfovibrio</taxon>
    </lineage>
</organism>
<evidence type="ECO:0000313" key="2">
    <source>
        <dbReference type="EMBL" id="SHJ29059.1"/>
    </source>
</evidence>
<feature type="transmembrane region" description="Helical" evidence="1">
    <location>
        <begin position="391"/>
        <end position="411"/>
    </location>
</feature>
<reference evidence="2 3" key="1">
    <citation type="submission" date="2016-11" db="EMBL/GenBank/DDBJ databases">
        <authorList>
            <person name="Varghese N."/>
            <person name="Submissions S."/>
        </authorList>
    </citation>
    <scope>NUCLEOTIDE SEQUENCE [LARGE SCALE GENOMIC DNA]</scope>
    <source>
        <strain evidence="2 3">DSM 17919</strain>
    </source>
</reference>
<feature type="transmembrane region" description="Helical" evidence="1">
    <location>
        <begin position="251"/>
        <end position="271"/>
    </location>
</feature>
<dbReference type="AlphaFoldDB" id="A0A8G2FI99"/>
<gene>
    <name evidence="2" type="ORF">SAMN05660830_02092</name>
</gene>
<feature type="transmembrane region" description="Helical" evidence="1">
    <location>
        <begin position="343"/>
        <end position="361"/>
    </location>
</feature>